<evidence type="ECO:0008006" key="2">
    <source>
        <dbReference type="Google" id="ProtNLM"/>
    </source>
</evidence>
<dbReference type="InterPro" id="IPR029045">
    <property type="entry name" value="ClpP/crotonase-like_dom_sf"/>
</dbReference>
<dbReference type="KEGG" id="marp:QYS47_10920"/>
<dbReference type="AlphaFoldDB" id="A0AA49GDQ0"/>
<dbReference type="Proteomes" id="UP001232019">
    <property type="component" value="Chromosome"/>
</dbReference>
<organism evidence="1">
    <name type="scientific">Marivirga arenosa</name>
    <dbReference type="NCBI Taxonomy" id="3059076"/>
    <lineage>
        <taxon>Bacteria</taxon>
        <taxon>Pseudomonadati</taxon>
        <taxon>Bacteroidota</taxon>
        <taxon>Cytophagia</taxon>
        <taxon>Cytophagales</taxon>
        <taxon>Marivirgaceae</taxon>
        <taxon>Marivirga</taxon>
    </lineage>
</organism>
<dbReference type="SUPFAM" id="SSF52096">
    <property type="entry name" value="ClpP/crotonase"/>
    <property type="match status" value="1"/>
</dbReference>
<reference evidence="1" key="1">
    <citation type="submission" date="2023-08" db="EMBL/GenBank/DDBJ databases">
        <title>Comparative genomics and taxonomic characterization of three novel marine species of genus Marivirga.</title>
        <authorList>
            <person name="Muhammad N."/>
            <person name="Kim S.-G."/>
        </authorList>
    </citation>
    <scope>NUCLEOTIDE SEQUENCE</scope>
    <source>
        <strain evidence="1">BKB1-2</strain>
    </source>
</reference>
<evidence type="ECO:0000313" key="1">
    <source>
        <dbReference type="EMBL" id="WKK82507.2"/>
    </source>
</evidence>
<protein>
    <recommendedName>
        <fullName evidence="2">Peptidase S41-like protein</fullName>
    </recommendedName>
</protein>
<dbReference type="RefSeq" id="WP_322347635.1">
    <property type="nucleotide sequence ID" value="NZ_CP129968.2"/>
</dbReference>
<proteinExistence type="predicted"/>
<sequence>MDIRKLYNLGLLFILLTILIGCSEQKEIKSRKQQWLDDIAYFENVYLQESNTFPKDSLDKCQSILDQLKQQVDSLDDNELILKFSRCVTMANNGHTVIPLHFMAKVPLRFYKFSDGMHIVKTDSASTPYLGAKVLKINDLTIEDVEEKLKPYLSGIDRWRSYKASNYLCSPEILNGIGLSEKNSMTLTLLKDKDTLKATFTTKEMKKKYYENWSDLYPDPADSGWHYALNPNIQKPLYLDKMQEGVFYKFIDSTKSAYFSINGYWNQSDDFEDKIEDFLEVLETKTDYNVIMDLRYFTGGNYIIPVDLATEPPKIIDSNKKIYLITSNKTFSAGLVTAAQIKYYAEEKIVIVGEEVGDNLKFWAENDSYQLPNSGINIYDSDAEHDWKDNEFTFGKSFWVNYFYGVPAKSLAVNKEIKLSFIEYMQGDDPILNWILNQPS</sequence>
<dbReference type="Gene3D" id="3.90.226.10">
    <property type="entry name" value="2-enoyl-CoA Hydratase, Chain A, domain 1"/>
    <property type="match status" value="1"/>
</dbReference>
<gene>
    <name evidence="1" type="ORF">QYS47_10920</name>
</gene>
<dbReference type="PROSITE" id="PS51257">
    <property type="entry name" value="PROKAR_LIPOPROTEIN"/>
    <property type="match status" value="1"/>
</dbReference>
<dbReference type="EMBL" id="CP129968">
    <property type="protein sequence ID" value="WKK82507.2"/>
    <property type="molecule type" value="Genomic_DNA"/>
</dbReference>
<name>A0AA49GDQ0_9BACT</name>
<accession>A0AA49GDQ0</accession>